<evidence type="ECO:0000313" key="1">
    <source>
        <dbReference type="EMBL" id="KKT62043.1"/>
    </source>
</evidence>
<sequence length="102" mass="11690">MPKEVTNEELARMIAGGFDDMGNRFEATASKADFLSIKTKLSEQDQHFKHLDGRLDHLDARMGRMEADLHEIKGNIVYKFEFEDLAERVKYIESKLGIESGK</sequence>
<dbReference type="AlphaFoldDB" id="A0A0G1ISZ6"/>
<gene>
    <name evidence="1" type="ORF">UW55_C0018G0010</name>
</gene>
<protein>
    <submittedName>
        <fullName evidence="1">Uncharacterized protein</fullName>
    </submittedName>
</protein>
<dbReference type="Proteomes" id="UP000033945">
    <property type="component" value="Unassembled WGS sequence"/>
</dbReference>
<reference evidence="1 2" key="1">
    <citation type="journal article" date="2015" name="Nature">
        <title>rRNA introns, odd ribosomes, and small enigmatic genomes across a large radiation of phyla.</title>
        <authorList>
            <person name="Brown C.T."/>
            <person name="Hug L.A."/>
            <person name="Thomas B.C."/>
            <person name="Sharon I."/>
            <person name="Castelle C.J."/>
            <person name="Singh A."/>
            <person name="Wilkins M.J."/>
            <person name="Williams K.H."/>
            <person name="Banfield J.F."/>
        </authorList>
    </citation>
    <scope>NUCLEOTIDE SEQUENCE [LARGE SCALE GENOMIC DNA]</scope>
</reference>
<evidence type="ECO:0000313" key="2">
    <source>
        <dbReference type="Proteomes" id="UP000033945"/>
    </source>
</evidence>
<accession>A0A0G1ISZ6</accession>
<proteinExistence type="predicted"/>
<name>A0A0G1ISZ6_9BACT</name>
<dbReference type="EMBL" id="LCIT01000018">
    <property type="protein sequence ID" value="KKT62043.1"/>
    <property type="molecule type" value="Genomic_DNA"/>
</dbReference>
<organism evidence="1 2">
    <name type="scientific">Candidatus Giovannonibacteria bacterium GW2011_GWA2_44_26</name>
    <dbReference type="NCBI Taxonomy" id="1618648"/>
    <lineage>
        <taxon>Bacteria</taxon>
        <taxon>Candidatus Giovannoniibacteriota</taxon>
    </lineage>
</organism>
<comment type="caution">
    <text evidence="1">The sequence shown here is derived from an EMBL/GenBank/DDBJ whole genome shotgun (WGS) entry which is preliminary data.</text>
</comment>